<evidence type="ECO:0000256" key="1">
    <source>
        <dbReference type="SAM" id="Phobius"/>
    </source>
</evidence>
<dbReference type="InterPro" id="IPR043130">
    <property type="entry name" value="CDP-OH_PTrfase_TM_dom"/>
</dbReference>
<dbReference type="GO" id="GO:0016020">
    <property type="term" value="C:membrane"/>
    <property type="evidence" value="ECO:0007669"/>
    <property type="project" value="InterPro"/>
</dbReference>
<protein>
    <submittedName>
        <fullName evidence="2">CDP-diacylglycerol--glycerol-3-phosphate 3-phosphatidyltransferase</fullName>
        <ecNumber evidence="2">2.7.8.5</ecNumber>
    </submittedName>
</protein>
<evidence type="ECO:0000313" key="2">
    <source>
        <dbReference type="EMBL" id="MBB4694363.1"/>
    </source>
</evidence>
<proteinExistence type="predicted"/>
<dbReference type="EMBL" id="JACHMF010000001">
    <property type="protein sequence ID" value="MBB4694363.1"/>
    <property type="molecule type" value="Genomic_DNA"/>
</dbReference>
<keyword evidence="1" id="KW-0472">Membrane</keyword>
<name>A0A7W7CTF1_9ACTN</name>
<evidence type="ECO:0000313" key="3">
    <source>
        <dbReference type="Proteomes" id="UP000542742"/>
    </source>
</evidence>
<sequence>MAVAGPHAHGRLTVLWDDYATAWSGLHGGFDPRRASFLVRGWVRIAYGIGSWLGRHRIGPMTVTTAGLLICATVPVAVLADRWGALLAAVLVLVAALADGLDGAVAVITGRTTRLGYVYDSVADRLGELAWLTAFWLAGAPGWLVATAGAASWLQEYARARATAAGMAEIGVVTVAERPTRVLVAIFGLLAAALVPVAITVATGVWLALALVAGIQLTIAVRRALS</sequence>
<keyword evidence="2" id="KW-0808">Transferase</keyword>
<gene>
    <name evidence="2" type="ORF">BKA14_004511</name>
</gene>
<keyword evidence="1" id="KW-1133">Transmembrane helix</keyword>
<feature type="transmembrane region" description="Helical" evidence="1">
    <location>
        <begin position="86"/>
        <end position="109"/>
    </location>
</feature>
<dbReference type="GO" id="GO:0008654">
    <property type="term" value="P:phospholipid biosynthetic process"/>
    <property type="evidence" value="ECO:0007669"/>
    <property type="project" value="InterPro"/>
</dbReference>
<dbReference type="GO" id="GO:0008444">
    <property type="term" value="F:CDP-diacylglycerol-glycerol-3-phosphate 3-phosphatidyltransferase activity"/>
    <property type="evidence" value="ECO:0007669"/>
    <property type="project" value="UniProtKB-EC"/>
</dbReference>
<organism evidence="2 3">
    <name type="scientific">Paractinoplanes abujensis</name>
    <dbReference type="NCBI Taxonomy" id="882441"/>
    <lineage>
        <taxon>Bacteria</taxon>
        <taxon>Bacillati</taxon>
        <taxon>Actinomycetota</taxon>
        <taxon>Actinomycetes</taxon>
        <taxon>Micromonosporales</taxon>
        <taxon>Micromonosporaceae</taxon>
        <taxon>Paractinoplanes</taxon>
    </lineage>
</organism>
<keyword evidence="1" id="KW-0812">Transmembrane</keyword>
<feature type="transmembrane region" description="Helical" evidence="1">
    <location>
        <begin position="129"/>
        <end position="154"/>
    </location>
</feature>
<dbReference type="Proteomes" id="UP000542742">
    <property type="component" value="Unassembled WGS sequence"/>
</dbReference>
<dbReference type="InterPro" id="IPR000462">
    <property type="entry name" value="CDP-OH_P_trans"/>
</dbReference>
<dbReference type="Pfam" id="PF01066">
    <property type="entry name" value="CDP-OH_P_transf"/>
    <property type="match status" value="1"/>
</dbReference>
<feature type="transmembrane region" description="Helical" evidence="1">
    <location>
        <begin position="58"/>
        <end position="79"/>
    </location>
</feature>
<reference evidence="2 3" key="1">
    <citation type="submission" date="2020-08" db="EMBL/GenBank/DDBJ databases">
        <title>Sequencing the genomes of 1000 actinobacteria strains.</title>
        <authorList>
            <person name="Klenk H.-P."/>
        </authorList>
    </citation>
    <scope>NUCLEOTIDE SEQUENCE [LARGE SCALE GENOMIC DNA]</scope>
    <source>
        <strain evidence="2 3">DSM 45518</strain>
    </source>
</reference>
<feature type="transmembrane region" description="Helical" evidence="1">
    <location>
        <begin position="205"/>
        <end position="225"/>
    </location>
</feature>
<keyword evidence="3" id="KW-1185">Reference proteome</keyword>
<comment type="caution">
    <text evidence="2">The sequence shown here is derived from an EMBL/GenBank/DDBJ whole genome shotgun (WGS) entry which is preliminary data.</text>
</comment>
<dbReference type="Gene3D" id="1.20.120.1760">
    <property type="match status" value="1"/>
</dbReference>
<dbReference type="EC" id="2.7.8.5" evidence="2"/>
<accession>A0A7W7CTF1</accession>
<feature type="transmembrane region" description="Helical" evidence="1">
    <location>
        <begin position="182"/>
        <end position="199"/>
    </location>
</feature>
<dbReference type="AlphaFoldDB" id="A0A7W7CTF1"/>